<dbReference type="InterPro" id="IPR054480">
    <property type="entry name" value="AHAS_small-like_ACT"/>
</dbReference>
<evidence type="ECO:0000256" key="3">
    <source>
        <dbReference type="ARBA" id="ARBA00008636"/>
    </source>
</evidence>
<evidence type="ECO:0000313" key="14">
    <source>
        <dbReference type="EMBL" id="MET3633515.1"/>
    </source>
</evidence>
<dbReference type="SUPFAM" id="SSF55021">
    <property type="entry name" value="ACT-like"/>
    <property type="match status" value="1"/>
</dbReference>
<keyword evidence="15" id="KW-1185">Reference proteome</keyword>
<keyword evidence="5 11" id="KW-0004">4Fe-4S</keyword>
<evidence type="ECO:0000256" key="2">
    <source>
        <dbReference type="ARBA" id="ARBA00004742"/>
    </source>
</evidence>
<gene>
    <name evidence="14" type="ORF">ABID28_000145</name>
</gene>
<evidence type="ECO:0000256" key="11">
    <source>
        <dbReference type="PIRNR" id="PIRNR036692"/>
    </source>
</evidence>
<evidence type="ECO:0000256" key="6">
    <source>
        <dbReference type="ARBA" id="ARBA00022723"/>
    </source>
</evidence>
<comment type="similarity">
    <text evidence="3 11 12">Belongs to the iron-sulfur dependent L-serine dehydratase family.</text>
</comment>
<name>A0ABV2JCL4_9STRE</name>
<dbReference type="InterPro" id="IPR005131">
    <property type="entry name" value="Ser_deHydtase_bsu"/>
</dbReference>
<keyword evidence="9 11" id="KW-0456">Lyase</keyword>
<comment type="catalytic activity">
    <reaction evidence="10 11 12">
        <text>L-serine = pyruvate + NH4(+)</text>
        <dbReference type="Rhea" id="RHEA:19169"/>
        <dbReference type="ChEBI" id="CHEBI:15361"/>
        <dbReference type="ChEBI" id="CHEBI:28938"/>
        <dbReference type="ChEBI" id="CHEBI:33384"/>
        <dbReference type="EC" id="4.3.1.17"/>
    </reaction>
</comment>
<dbReference type="InterPro" id="IPR029009">
    <property type="entry name" value="ASB_dom_sf"/>
</dbReference>
<dbReference type="Pfam" id="PF22629">
    <property type="entry name" value="ACT_AHAS_ss"/>
    <property type="match status" value="1"/>
</dbReference>
<dbReference type="NCBIfam" id="TIGR00719">
    <property type="entry name" value="sda_beta"/>
    <property type="match status" value="1"/>
</dbReference>
<evidence type="ECO:0000259" key="13">
    <source>
        <dbReference type="PROSITE" id="PS51671"/>
    </source>
</evidence>
<comment type="caution">
    <text evidence="14">The sequence shown here is derived from an EMBL/GenBank/DDBJ whole genome shotgun (WGS) entry which is preliminary data.</text>
</comment>
<dbReference type="Proteomes" id="UP001549037">
    <property type="component" value="Unassembled WGS sequence"/>
</dbReference>
<sequence length="224" mass="24687">MMKALKFQSVFDIIGPIMIGPSSSHTAGAVRIGRVVASIFHDIPEEVEFELYHSFAKTYRGHGTDLALVAGILGMETDDPRIPKSLEIAHQKGIKVYWKLNKESNTPHPNTAKITVKKENKSMSITGVSIGGGNIQVTELNGFSVSLKMNTPTLIIVHQDIPGMIAKVTDILSSQHINIAQMNVTREKAGEKAIMIIEVDSRDCEKAMLDIQNIPHLHNVTYFD</sequence>
<dbReference type="InterPro" id="IPR002912">
    <property type="entry name" value="ACT_dom"/>
</dbReference>
<dbReference type="SUPFAM" id="SSF143548">
    <property type="entry name" value="Serine metabolism enzymes domain"/>
    <property type="match status" value="1"/>
</dbReference>
<dbReference type="GO" id="GO:0003941">
    <property type="term" value="F:L-serine ammonia-lyase activity"/>
    <property type="evidence" value="ECO:0007669"/>
    <property type="project" value="UniProtKB-EC"/>
</dbReference>
<keyword evidence="6 11" id="KW-0479">Metal-binding</keyword>
<dbReference type="PIRSF" id="PIRSF036692">
    <property type="entry name" value="SDH_B"/>
    <property type="match status" value="1"/>
</dbReference>
<dbReference type="InterPro" id="IPR045865">
    <property type="entry name" value="ACT-like_dom_sf"/>
</dbReference>
<comment type="pathway">
    <text evidence="2 11">Carbohydrate biosynthesis; gluconeogenesis.</text>
</comment>
<dbReference type="InterPro" id="IPR004643">
    <property type="entry name" value="Fe-S_L-Ser_bsu"/>
</dbReference>
<feature type="domain" description="ACT" evidence="13">
    <location>
        <begin position="153"/>
        <end position="224"/>
    </location>
</feature>
<evidence type="ECO:0000256" key="12">
    <source>
        <dbReference type="RuleBase" id="RU366059"/>
    </source>
</evidence>
<dbReference type="PANTHER" id="PTHR30182:SF12">
    <property type="entry name" value="L-SERINE DEHYDRATASE, BETA CHAIN-RELATED"/>
    <property type="match status" value="1"/>
</dbReference>
<dbReference type="Gene3D" id="3.30.1330.90">
    <property type="entry name" value="D-3-phosphoglycerate dehydrogenase, domain 3"/>
    <property type="match status" value="1"/>
</dbReference>
<accession>A0ABV2JCL4</accession>
<reference evidence="14 15" key="1">
    <citation type="submission" date="2024-06" db="EMBL/GenBank/DDBJ databases">
        <title>Genomic Encyclopedia of Type Strains, Phase IV (KMG-IV): sequencing the most valuable type-strain genomes for metagenomic binning, comparative biology and taxonomic classification.</title>
        <authorList>
            <person name="Goeker M."/>
        </authorList>
    </citation>
    <scope>NUCLEOTIDE SEQUENCE [LARGE SCALE GENOMIC DNA]</scope>
    <source>
        <strain evidence="14 15">DSM 28302</strain>
    </source>
</reference>
<proteinExistence type="inferred from homology"/>
<organism evidence="14 15">
    <name type="scientific">Streptococcus porcorum</name>
    <dbReference type="NCBI Taxonomy" id="701526"/>
    <lineage>
        <taxon>Bacteria</taxon>
        <taxon>Bacillati</taxon>
        <taxon>Bacillota</taxon>
        <taxon>Bacilli</taxon>
        <taxon>Lactobacillales</taxon>
        <taxon>Streptococcaceae</taxon>
        <taxon>Streptococcus</taxon>
    </lineage>
</organism>
<evidence type="ECO:0000256" key="7">
    <source>
        <dbReference type="ARBA" id="ARBA00023004"/>
    </source>
</evidence>
<evidence type="ECO:0000256" key="1">
    <source>
        <dbReference type="ARBA" id="ARBA00001966"/>
    </source>
</evidence>
<dbReference type="CDD" id="cd04903">
    <property type="entry name" value="ACT_LSD"/>
    <property type="match status" value="1"/>
</dbReference>
<dbReference type="InterPro" id="IPR051318">
    <property type="entry name" value="Fe-S_L-Ser"/>
</dbReference>
<evidence type="ECO:0000256" key="4">
    <source>
        <dbReference type="ARBA" id="ARBA00022432"/>
    </source>
</evidence>
<keyword evidence="8 11" id="KW-0411">Iron-sulfur</keyword>
<keyword evidence="7 11" id="KW-0408">Iron</keyword>
<dbReference type="EMBL" id="JBEPLN010000002">
    <property type="protein sequence ID" value="MET3633515.1"/>
    <property type="molecule type" value="Genomic_DNA"/>
</dbReference>
<evidence type="ECO:0000256" key="9">
    <source>
        <dbReference type="ARBA" id="ARBA00023239"/>
    </source>
</evidence>
<evidence type="ECO:0000256" key="5">
    <source>
        <dbReference type="ARBA" id="ARBA00022485"/>
    </source>
</evidence>
<evidence type="ECO:0000256" key="10">
    <source>
        <dbReference type="ARBA" id="ARBA00049406"/>
    </source>
</evidence>
<comment type="cofactor">
    <cofactor evidence="1 12">
        <name>[4Fe-4S] cluster</name>
        <dbReference type="ChEBI" id="CHEBI:49883"/>
    </cofactor>
</comment>
<evidence type="ECO:0000256" key="8">
    <source>
        <dbReference type="ARBA" id="ARBA00023014"/>
    </source>
</evidence>
<dbReference type="Pfam" id="PF03315">
    <property type="entry name" value="SDH_beta"/>
    <property type="match status" value="1"/>
</dbReference>
<dbReference type="PROSITE" id="PS51671">
    <property type="entry name" value="ACT"/>
    <property type="match status" value="1"/>
</dbReference>
<protein>
    <recommendedName>
        <fullName evidence="11">L-serine deaminase</fullName>
    </recommendedName>
</protein>
<dbReference type="PANTHER" id="PTHR30182">
    <property type="entry name" value="L-SERINE DEHYDRATASE"/>
    <property type="match status" value="1"/>
</dbReference>
<dbReference type="Gene3D" id="3.30.70.260">
    <property type="match status" value="1"/>
</dbReference>
<evidence type="ECO:0000313" key="15">
    <source>
        <dbReference type="Proteomes" id="UP001549037"/>
    </source>
</evidence>
<keyword evidence="4 11" id="KW-0312">Gluconeogenesis</keyword>